<evidence type="ECO:0000313" key="2">
    <source>
        <dbReference type="Proteomes" id="UP001362999"/>
    </source>
</evidence>
<dbReference type="AlphaFoldDB" id="A0AAW0AH44"/>
<name>A0AAW0AH44_9AGAR</name>
<sequence length="330" mass="37575">MLGRKTVGPALPPELERIIFETAARAATTTQVLNTSLFFALHFIQSLYRVEPYLYRVLHIAQQRRNRQRFPPVPLEILRRLVETRHSAACKAVEHVFFKTVVPREGSDIIPEFLSLCPNIVSLSLPGSPLAFLGETFPASDNLHHLSANLLTLLPLKKQRINFKHPIFRNLTHLEVLGDTIPFVPTPPYQKIHRIPRLTHIAFRSSVLANMLSAQITKMAQLECIVVLHADDRTNNIANDLEADERFVIVEQASNTVDLWIDAVTQPGGYWSRAEAFIAARRAGKIDRKIHYLRAFMNSLIETVGNIYHSSGTNPDFEKLEHPNEDFYYN</sequence>
<comment type="caution">
    <text evidence="1">The sequence shown here is derived from an EMBL/GenBank/DDBJ whole genome shotgun (WGS) entry which is preliminary data.</text>
</comment>
<evidence type="ECO:0008006" key="3">
    <source>
        <dbReference type="Google" id="ProtNLM"/>
    </source>
</evidence>
<proteinExistence type="predicted"/>
<organism evidence="1 2">
    <name type="scientific">Favolaschia claudopus</name>
    <dbReference type="NCBI Taxonomy" id="2862362"/>
    <lineage>
        <taxon>Eukaryota</taxon>
        <taxon>Fungi</taxon>
        <taxon>Dikarya</taxon>
        <taxon>Basidiomycota</taxon>
        <taxon>Agaricomycotina</taxon>
        <taxon>Agaricomycetes</taxon>
        <taxon>Agaricomycetidae</taxon>
        <taxon>Agaricales</taxon>
        <taxon>Marasmiineae</taxon>
        <taxon>Mycenaceae</taxon>
        <taxon>Favolaschia</taxon>
    </lineage>
</organism>
<dbReference type="Proteomes" id="UP001362999">
    <property type="component" value="Unassembled WGS sequence"/>
</dbReference>
<dbReference type="EMBL" id="JAWWNJ010000067">
    <property type="protein sequence ID" value="KAK7008407.1"/>
    <property type="molecule type" value="Genomic_DNA"/>
</dbReference>
<accession>A0AAW0AH44</accession>
<reference evidence="1 2" key="1">
    <citation type="journal article" date="2024" name="J Genomics">
        <title>Draft genome sequencing and assembly of Favolaschia claudopus CIRM-BRFM 2984 isolated from oak limbs.</title>
        <authorList>
            <person name="Navarro D."/>
            <person name="Drula E."/>
            <person name="Chaduli D."/>
            <person name="Cazenave R."/>
            <person name="Ahrendt S."/>
            <person name="Wang J."/>
            <person name="Lipzen A."/>
            <person name="Daum C."/>
            <person name="Barry K."/>
            <person name="Grigoriev I.V."/>
            <person name="Favel A."/>
            <person name="Rosso M.N."/>
            <person name="Martin F."/>
        </authorList>
    </citation>
    <scope>NUCLEOTIDE SEQUENCE [LARGE SCALE GENOMIC DNA]</scope>
    <source>
        <strain evidence="1 2">CIRM-BRFM 2984</strain>
    </source>
</reference>
<protein>
    <recommendedName>
        <fullName evidence="3">F-box domain-containing protein</fullName>
    </recommendedName>
</protein>
<keyword evidence="2" id="KW-1185">Reference proteome</keyword>
<gene>
    <name evidence="1" type="ORF">R3P38DRAFT_2551215</name>
</gene>
<evidence type="ECO:0000313" key="1">
    <source>
        <dbReference type="EMBL" id="KAK7008407.1"/>
    </source>
</evidence>